<feature type="transmembrane region" description="Helical" evidence="7">
    <location>
        <begin position="164"/>
        <end position="185"/>
    </location>
</feature>
<dbReference type="STRING" id="159291.SAMN05920897_11914"/>
<keyword evidence="2" id="KW-0813">Transport</keyword>
<dbReference type="InterPro" id="IPR052031">
    <property type="entry name" value="Membrane_Transporter-Flippase"/>
</dbReference>
<dbReference type="GO" id="GO:0005886">
    <property type="term" value="C:plasma membrane"/>
    <property type="evidence" value="ECO:0007669"/>
    <property type="project" value="UniProtKB-SubCell"/>
</dbReference>
<evidence type="ECO:0000256" key="6">
    <source>
        <dbReference type="ARBA" id="ARBA00023136"/>
    </source>
</evidence>
<feature type="transmembrane region" description="Helical" evidence="7">
    <location>
        <begin position="420"/>
        <end position="440"/>
    </location>
</feature>
<protein>
    <submittedName>
        <fullName evidence="8">Putative efflux protein, MATE family</fullName>
    </submittedName>
</protein>
<dbReference type="GO" id="GO:0015297">
    <property type="term" value="F:antiporter activity"/>
    <property type="evidence" value="ECO:0007669"/>
    <property type="project" value="InterPro"/>
</dbReference>
<comment type="subcellular location">
    <subcellularLocation>
        <location evidence="1">Cell membrane</location>
        <topology evidence="1">Multi-pass membrane protein</topology>
    </subcellularLocation>
</comment>
<dbReference type="NCBIfam" id="TIGR00797">
    <property type="entry name" value="matE"/>
    <property type="match status" value="1"/>
</dbReference>
<feature type="transmembrane region" description="Helical" evidence="7">
    <location>
        <begin position="86"/>
        <end position="111"/>
    </location>
</feature>
<evidence type="ECO:0000256" key="4">
    <source>
        <dbReference type="ARBA" id="ARBA00022692"/>
    </source>
</evidence>
<feature type="transmembrane region" description="Helical" evidence="7">
    <location>
        <begin position="131"/>
        <end position="152"/>
    </location>
</feature>
<evidence type="ECO:0000256" key="2">
    <source>
        <dbReference type="ARBA" id="ARBA00022448"/>
    </source>
</evidence>
<feature type="transmembrane region" description="Helical" evidence="7">
    <location>
        <begin position="325"/>
        <end position="348"/>
    </location>
</feature>
<evidence type="ECO:0000256" key="7">
    <source>
        <dbReference type="SAM" id="Phobius"/>
    </source>
</evidence>
<dbReference type="OrthoDB" id="9806302at2"/>
<evidence type="ECO:0000313" key="8">
    <source>
        <dbReference type="EMBL" id="SIQ94352.1"/>
    </source>
</evidence>
<dbReference type="PANTHER" id="PTHR43549">
    <property type="entry name" value="MULTIDRUG RESISTANCE PROTEIN YPNP-RELATED"/>
    <property type="match status" value="1"/>
</dbReference>
<dbReference type="GO" id="GO:0042910">
    <property type="term" value="F:xenobiotic transmembrane transporter activity"/>
    <property type="evidence" value="ECO:0007669"/>
    <property type="project" value="InterPro"/>
</dbReference>
<dbReference type="RefSeq" id="WP_076489736.1">
    <property type="nucleotide sequence ID" value="NZ_FTMS01000019.1"/>
</dbReference>
<dbReference type="EMBL" id="FTMS01000019">
    <property type="protein sequence ID" value="SIQ94352.1"/>
    <property type="molecule type" value="Genomic_DNA"/>
</dbReference>
<keyword evidence="4 7" id="KW-0812">Transmembrane</keyword>
<gene>
    <name evidence="8" type="ORF">SAMN05920897_11914</name>
</gene>
<dbReference type="InterPro" id="IPR048279">
    <property type="entry name" value="MdtK-like"/>
</dbReference>
<sequence>MDITRDPIPALIRRIAVPASLGYFFNTLFNVVDTFYAGRLSTDSLAALSLSFPIYFIILSIAIGIQSGGAALIANSLGEGNRSRAVLYQSQAIILALVSTALVAVPLFFALPLIFRFFGAQGRVLEGGLRYMRVIVGGSVLIILANTINAGLQARGNTRSWRNLLIVMSLANLLLDPVLMFGLEFRGIRVIPRLEEAGTALATVILFGVGGCYVLREARKAGAFEGARQSDFFPRRDILGDLVRQALPATLNFLVMTLGSFVINFFISRFGRDPLAAYGAALRIEQIALLPLLGINVALATVVAQNNGAGRLDRVQESFSWSLRCALVVTVAVLTPVIALAPFLLRLFTENERVLQIGRTYLYIQVLTFFSYILINMCNSLLQGLKKPRMIVWVALYRQALAPFLVFPFLAFSLGMEERGVFWGLVLVNWSAACFSLVWARSILKGRLQLQKFPEGASDRVNCSASSALAKERIPGGQ</sequence>
<reference evidence="8 9" key="1">
    <citation type="submission" date="2017-01" db="EMBL/GenBank/DDBJ databases">
        <authorList>
            <person name="Mah S.A."/>
            <person name="Swanson W.J."/>
            <person name="Moy G.W."/>
            <person name="Vacquier V.D."/>
        </authorList>
    </citation>
    <scope>NUCLEOTIDE SEQUENCE [LARGE SCALE GENOMIC DNA]</scope>
    <source>
        <strain evidence="8 9">ASpG1</strain>
    </source>
</reference>
<feature type="transmembrane region" description="Helical" evidence="7">
    <location>
        <begin position="197"/>
        <end position="215"/>
    </location>
</feature>
<name>A0A1N6WWA3_9SPIO</name>
<keyword evidence="5 7" id="KW-1133">Transmembrane helix</keyword>
<keyword evidence="9" id="KW-1185">Reference proteome</keyword>
<dbReference type="PANTHER" id="PTHR43549:SF3">
    <property type="entry name" value="MULTIDRUG RESISTANCE PROTEIN YPNP-RELATED"/>
    <property type="match status" value="1"/>
</dbReference>
<feature type="transmembrane region" description="Helical" evidence="7">
    <location>
        <begin position="12"/>
        <end position="32"/>
    </location>
</feature>
<accession>A0A1N6WWA3</accession>
<dbReference type="Pfam" id="PF01554">
    <property type="entry name" value="MatE"/>
    <property type="match status" value="2"/>
</dbReference>
<dbReference type="PIRSF" id="PIRSF006603">
    <property type="entry name" value="DinF"/>
    <property type="match status" value="1"/>
</dbReference>
<dbReference type="Proteomes" id="UP000186400">
    <property type="component" value="Unassembled WGS sequence"/>
</dbReference>
<dbReference type="AlphaFoldDB" id="A0A1N6WWA3"/>
<evidence type="ECO:0000256" key="5">
    <source>
        <dbReference type="ARBA" id="ARBA00022989"/>
    </source>
</evidence>
<dbReference type="InterPro" id="IPR002528">
    <property type="entry name" value="MATE_fam"/>
</dbReference>
<feature type="transmembrane region" description="Helical" evidence="7">
    <location>
        <begin position="246"/>
        <end position="267"/>
    </location>
</feature>
<evidence type="ECO:0000313" key="9">
    <source>
        <dbReference type="Proteomes" id="UP000186400"/>
    </source>
</evidence>
<proteinExistence type="predicted"/>
<organism evidence="8 9">
    <name type="scientific">Alkalispirochaeta americana</name>
    <dbReference type="NCBI Taxonomy" id="159291"/>
    <lineage>
        <taxon>Bacteria</taxon>
        <taxon>Pseudomonadati</taxon>
        <taxon>Spirochaetota</taxon>
        <taxon>Spirochaetia</taxon>
        <taxon>Spirochaetales</taxon>
        <taxon>Spirochaetaceae</taxon>
        <taxon>Alkalispirochaeta</taxon>
    </lineage>
</organism>
<feature type="transmembrane region" description="Helical" evidence="7">
    <location>
        <begin position="287"/>
        <end position="304"/>
    </location>
</feature>
<feature type="transmembrane region" description="Helical" evidence="7">
    <location>
        <begin position="390"/>
        <end position="414"/>
    </location>
</feature>
<keyword evidence="3" id="KW-1003">Cell membrane</keyword>
<evidence type="ECO:0000256" key="1">
    <source>
        <dbReference type="ARBA" id="ARBA00004651"/>
    </source>
</evidence>
<keyword evidence="6 7" id="KW-0472">Membrane</keyword>
<feature type="transmembrane region" description="Helical" evidence="7">
    <location>
        <begin position="360"/>
        <end position="378"/>
    </location>
</feature>
<feature type="transmembrane region" description="Helical" evidence="7">
    <location>
        <begin position="52"/>
        <end position="74"/>
    </location>
</feature>
<evidence type="ECO:0000256" key="3">
    <source>
        <dbReference type="ARBA" id="ARBA00022475"/>
    </source>
</evidence>